<organism evidence="3 4">
    <name type="scientific">Protopolystoma xenopodis</name>
    <dbReference type="NCBI Taxonomy" id="117903"/>
    <lineage>
        <taxon>Eukaryota</taxon>
        <taxon>Metazoa</taxon>
        <taxon>Spiralia</taxon>
        <taxon>Lophotrochozoa</taxon>
        <taxon>Platyhelminthes</taxon>
        <taxon>Monogenea</taxon>
        <taxon>Polyopisthocotylea</taxon>
        <taxon>Polystomatidea</taxon>
        <taxon>Polystomatidae</taxon>
        <taxon>Protopolystoma</taxon>
    </lineage>
</organism>
<feature type="chain" id="PRO_5019532558" evidence="2">
    <location>
        <begin position="26"/>
        <end position="149"/>
    </location>
</feature>
<evidence type="ECO:0000256" key="2">
    <source>
        <dbReference type="SAM" id="SignalP"/>
    </source>
</evidence>
<sequence length="149" mass="16175">MVLSSSFYPSFSLLFFTILFPFSDKCDISDVEETFVPIASRPQGACAATPTSPYSSPSSLSLHNTNSPTSLQLTSPPVTIVRPSHTLRRTDSDVDAFESTRPPTIISVNRANRNRAPPVPPVWAAGLKSSDSETSELELIRPSCNMVCL</sequence>
<keyword evidence="2" id="KW-0732">Signal</keyword>
<keyword evidence="4" id="KW-1185">Reference proteome</keyword>
<reference evidence="3" key="1">
    <citation type="submission" date="2018-11" db="EMBL/GenBank/DDBJ databases">
        <authorList>
            <consortium name="Pathogen Informatics"/>
        </authorList>
    </citation>
    <scope>NUCLEOTIDE SEQUENCE</scope>
</reference>
<dbReference type="Proteomes" id="UP000784294">
    <property type="component" value="Unassembled WGS sequence"/>
</dbReference>
<protein>
    <submittedName>
        <fullName evidence="3">Uncharacterized protein</fullName>
    </submittedName>
</protein>
<feature type="signal peptide" evidence="2">
    <location>
        <begin position="1"/>
        <end position="25"/>
    </location>
</feature>
<feature type="region of interest" description="Disordered" evidence="1">
    <location>
        <begin position="44"/>
        <end position="76"/>
    </location>
</feature>
<name>A0A448WF37_9PLAT</name>
<proteinExistence type="predicted"/>
<comment type="caution">
    <text evidence="3">The sequence shown here is derived from an EMBL/GenBank/DDBJ whole genome shotgun (WGS) entry which is preliminary data.</text>
</comment>
<accession>A0A448WF37</accession>
<dbReference type="EMBL" id="CAAALY010008321">
    <property type="protein sequence ID" value="VEL10201.1"/>
    <property type="molecule type" value="Genomic_DNA"/>
</dbReference>
<gene>
    <name evidence="3" type="ORF">PXEA_LOCUS3641</name>
</gene>
<dbReference type="AlphaFoldDB" id="A0A448WF37"/>
<evidence type="ECO:0000313" key="3">
    <source>
        <dbReference type="EMBL" id="VEL10201.1"/>
    </source>
</evidence>
<feature type="compositionally biased region" description="Low complexity" evidence="1">
    <location>
        <begin position="49"/>
        <end position="71"/>
    </location>
</feature>
<evidence type="ECO:0000256" key="1">
    <source>
        <dbReference type="SAM" id="MobiDB-lite"/>
    </source>
</evidence>
<evidence type="ECO:0000313" key="4">
    <source>
        <dbReference type="Proteomes" id="UP000784294"/>
    </source>
</evidence>